<dbReference type="GO" id="GO:0003700">
    <property type="term" value="F:DNA-binding transcription factor activity"/>
    <property type="evidence" value="ECO:0007669"/>
    <property type="project" value="InterPro"/>
</dbReference>
<sequence length="125" mass="13874">MLITLNTKSAIPIYVQLRNQIVTGIGKGELKAGEGLPTVRQMASDIGVNTMTVNKAYQILKAEGFIEIDRRRGAAVCPVKKGSADYREKLEKELELLSAEACLNGMDRKEFLTLCDRIFEQMQPA</sequence>
<evidence type="ECO:0000256" key="3">
    <source>
        <dbReference type="ARBA" id="ARBA00023163"/>
    </source>
</evidence>
<dbReference type="SUPFAM" id="SSF46785">
    <property type="entry name" value="Winged helix' DNA-binding domain"/>
    <property type="match status" value="1"/>
</dbReference>
<dbReference type="GO" id="GO:0003677">
    <property type="term" value="F:DNA binding"/>
    <property type="evidence" value="ECO:0007669"/>
    <property type="project" value="UniProtKB-KW"/>
</dbReference>
<evidence type="ECO:0000256" key="1">
    <source>
        <dbReference type="ARBA" id="ARBA00023015"/>
    </source>
</evidence>
<keyword evidence="3" id="KW-0804">Transcription</keyword>
<dbReference type="Proteomes" id="UP000823927">
    <property type="component" value="Unassembled WGS sequence"/>
</dbReference>
<accession>A0A9D1F4E9</accession>
<evidence type="ECO:0000313" key="5">
    <source>
        <dbReference type="EMBL" id="HIS46922.1"/>
    </source>
</evidence>
<keyword evidence="1" id="KW-0805">Transcription regulation</keyword>
<dbReference type="PANTHER" id="PTHR38445:SF12">
    <property type="entry name" value="GNTR-FAMILY TRANSCRIPTIONAL REGULATOR"/>
    <property type="match status" value="1"/>
</dbReference>
<proteinExistence type="predicted"/>
<evidence type="ECO:0000313" key="6">
    <source>
        <dbReference type="Proteomes" id="UP000823927"/>
    </source>
</evidence>
<dbReference type="EMBL" id="DVIT01000019">
    <property type="protein sequence ID" value="HIS46922.1"/>
    <property type="molecule type" value="Genomic_DNA"/>
</dbReference>
<dbReference type="InterPro" id="IPR036388">
    <property type="entry name" value="WH-like_DNA-bd_sf"/>
</dbReference>
<evidence type="ECO:0000256" key="2">
    <source>
        <dbReference type="ARBA" id="ARBA00023125"/>
    </source>
</evidence>
<reference evidence="5" key="2">
    <citation type="journal article" date="2021" name="PeerJ">
        <title>Extensive microbial diversity within the chicken gut microbiome revealed by metagenomics and culture.</title>
        <authorList>
            <person name="Gilroy R."/>
            <person name="Ravi A."/>
            <person name="Getino M."/>
            <person name="Pursley I."/>
            <person name="Horton D.L."/>
            <person name="Alikhan N.F."/>
            <person name="Baker D."/>
            <person name="Gharbi K."/>
            <person name="Hall N."/>
            <person name="Watson M."/>
            <person name="Adriaenssens E.M."/>
            <person name="Foster-Nyarko E."/>
            <person name="Jarju S."/>
            <person name="Secka A."/>
            <person name="Antonio M."/>
            <person name="Oren A."/>
            <person name="Chaudhuri R.R."/>
            <person name="La Ragione R."/>
            <person name="Hildebrand F."/>
            <person name="Pallen M.J."/>
        </authorList>
    </citation>
    <scope>NUCLEOTIDE SEQUENCE</scope>
    <source>
        <strain evidence="5">CHK178-757</strain>
    </source>
</reference>
<keyword evidence="2" id="KW-0238">DNA-binding</keyword>
<dbReference type="PANTHER" id="PTHR38445">
    <property type="entry name" value="HTH-TYPE TRANSCRIPTIONAL REPRESSOR YTRA"/>
    <property type="match status" value="1"/>
</dbReference>
<protein>
    <submittedName>
        <fullName evidence="5">GntR family transcriptional regulator</fullName>
    </submittedName>
</protein>
<name>A0A9D1F4E9_9FIRM</name>
<dbReference type="CDD" id="cd07377">
    <property type="entry name" value="WHTH_GntR"/>
    <property type="match status" value="1"/>
</dbReference>
<dbReference type="Pfam" id="PF00392">
    <property type="entry name" value="GntR"/>
    <property type="match status" value="1"/>
</dbReference>
<dbReference type="AlphaFoldDB" id="A0A9D1F4E9"/>
<dbReference type="PRINTS" id="PR00035">
    <property type="entry name" value="HTHGNTR"/>
</dbReference>
<dbReference type="SMART" id="SM00345">
    <property type="entry name" value="HTH_GNTR"/>
    <property type="match status" value="1"/>
</dbReference>
<comment type="caution">
    <text evidence="5">The sequence shown here is derived from an EMBL/GenBank/DDBJ whole genome shotgun (WGS) entry which is preliminary data.</text>
</comment>
<reference evidence="5" key="1">
    <citation type="submission" date="2020-10" db="EMBL/GenBank/DDBJ databases">
        <authorList>
            <person name="Gilroy R."/>
        </authorList>
    </citation>
    <scope>NUCLEOTIDE SEQUENCE</scope>
    <source>
        <strain evidence="5">CHK178-757</strain>
    </source>
</reference>
<dbReference type="Gene3D" id="1.10.10.10">
    <property type="entry name" value="Winged helix-like DNA-binding domain superfamily/Winged helix DNA-binding domain"/>
    <property type="match status" value="1"/>
</dbReference>
<feature type="domain" description="HTH gntR-type" evidence="4">
    <location>
        <begin position="11"/>
        <end position="79"/>
    </location>
</feature>
<evidence type="ECO:0000259" key="4">
    <source>
        <dbReference type="PROSITE" id="PS50949"/>
    </source>
</evidence>
<dbReference type="InterPro" id="IPR000524">
    <property type="entry name" value="Tscrpt_reg_HTH_GntR"/>
</dbReference>
<organism evidence="5 6">
    <name type="scientific">Candidatus Scybalocola faecigallinarum</name>
    <dbReference type="NCBI Taxonomy" id="2840941"/>
    <lineage>
        <taxon>Bacteria</taxon>
        <taxon>Bacillati</taxon>
        <taxon>Bacillota</taxon>
        <taxon>Clostridia</taxon>
        <taxon>Lachnospirales</taxon>
        <taxon>Lachnospiraceae</taxon>
        <taxon>Lachnospiraceae incertae sedis</taxon>
        <taxon>Candidatus Scybalocola (ex Gilroy et al. 2021)</taxon>
    </lineage>
</organism>
<gene>
    <name evidence="5" type="ORF">IAB46_05025</name>
</gene>
<dbReference type="InterPro" id="IPR036390">
    <property type="entry name" value="WH_DNA-bd_sf"/>
</dbReference>
<dbReference type="PROSITE" id="PS50949">
    <property type="entry name" value="HTH_GNTR"/>
    <property type="match status" value="1"/>
</dbReference>